<name>I4B7M0_TURPD</name>
<evidence type="ECO:0000259" key="1">
    <source>
        <dbReference type="Pfam" id="PF00561"/>
    </source>
</evidence>
<dbReference type="GO" id="GO:0047372">
    <property type="term" value="F:monoacylglycerol lipase activity"/>
    <property type="evidence" value="ECO:0007669"/>
    <property type="project" value="TreeGrafter"/>
</dbReference>
<dbReference type="PANTHER" id="PTHR43798">
    <property type="entry name" value="MONOACYLGLYCEROL LIPASE"/>
    <property type="match status" value="1"/>
</dbReference>
<organism evidence="2 3">
    <name type="scientific">Turneriella parva (strain ATCC BAA-1111 / DSM 21527 / NCTC 11395 / H)</name>
    <name type="common">Leptospira parva</name>
    <dbReference type="NCBI Taxonomy" id="869212"/>
    <lineage>
        <taxon>Bacteria</taxon>
        <taxon>Pseudomonadati</taxon>
        <taxon>Spirochaetota</taxon>
        <taxon>Spirochaetia</taxon>
        <taxon>Leptospirales</taxon>
        <taxon>Leptospiraceae</taxon>
        <taxon>Turneriella</taxon>
    </lineage>
</organism>
<dbReference type="HOGENOM" id="CLU_020336_13_9_12"/>
<dbReference type="EMBL" id="CP002959">
    <property type="protein sequence ID" value="AFM13277.1"/>
    <property type="molecule type" value="Genomic_DNA"/>
</dbReference>
<dbReference type="InterPro" id="IPR050266">
    <property type="entry name" value="AB_hydrolase_sf"/>
</dbReference>
<dbReference type="PRINTS" id="PR00111">
    <property type="entry name" value="ABHYDROLASE"/>
</dbReference>
<dbReference type="STRING" id="869212.Turpa_2637"/>
<proteinExistence type="predicted"/>
<dbReference type="OrthoDB" id="252464at2"/>
<evidence type="ECO:0000313" key="2">
    <source>
        <dbReference type="EMBL" id="AFM13277.1"/>
    </source>
</evidence>
<accession>I4B7M0</accession>
<dbReference type="Gene3D" id="3.40.50.1820">
    <property type="entry name" value="alpha/beta hydrolase"/>
    <property type="match status" value="1"/>
</dbReference>
<dbReference type="GO" id="GO:0016020">
    <property type="term" value="C:membrane"/>
    <property type="evidence" value="ECO:0007669"/>
    <property type="project" value="TreeGrafter"/>
</dbReference>
<dbReference type="InterPro" id="IPR000073">
    <property type="entry name" value="AB_hydrolase_1"/>
</dbReference>
<evidence type="ECO:0000313" key="3">
    <source>
        <dbReference type="Proteomes" id="UP000006048"/>
    </source>
</evidence>
<sequence>MALAQTLPSPDSALVDFDFLLQTLYTKLLPESLRWNLGENLYNTYIGVRRKATGARLGSAFLGDITVKYLEWGRPQLPKLLLLHGFADSKDGVLPYAHALSKRFHVIAPDLPGFGDSEKPARVTYSLDQFETWVTRFADKMHFDRFVLAGHSLGGAIAAELSGKIPGRVQRLILISAAGLVPTNDGDNIYERILNGHNPFEVSSYEDFRDFFNLIFSDPHKAPLPVKNYLYMKFAANRKWYHKIFLDMMGDISSEEYIEMRKQEQIKKFEAIRTPTLVVWGNYDGFFPESIGSWMHRTIRDSRYALIDGAAHMAPMEQSEKLAKLTLSFLNS</sequence>
<dbReference type="KEGG" id="tpx:Turpa_2637"/>
<reference evidence="2 3" key="1">
    <citation type="submission" date="2012-06" db="EMBL/GenBank/DDBJ databases">
        <title>The complete chromosome of genome of Turneriella parva DSM 21527.</title>
        <authorList>
            <consortium name="US DOE Joint Genome Institute (JGI-PGF)"/>
            <person name="Lucas S."/>
            <person name="Han J."/>
            <person name="Lapidus A."/>
            <person name="Bruce D."/>
            <person name="Goodwin L."/>
            <person name="Pitluck S."/>
            <person name="Peters L."/>
            <person name="Kyrpides N."/>
            <person name="Mavromatis K."/>
            <person name="Ivanova N."/>
            <person name="Mikhailova N."/>
            <person name="Chertkov O."/>
            <person name="Detter J.C."/>
            <person name="Tapia R."/>
            <person name="Han C."/>
            <person name="Land M."/>
            <person name="Hauser L."/>
            <person name="Markowitz V."/>
            <person name="Cheng J.-F."/>
            <person name="Hugenholtz P."/>
            <person name="Woyke T."/>
            <person name="Wu D."/>
            <person name="Gronow S."/>
            <person name="Wellnitz S."/>
            <person name="Brambilla E."/>
            <person name="Klenk H.-P."/>
            <person name="Eisen J.A."/>
        </authorList>
    </citation>
    <scope>NUCLEOTIDE SEQUENCE [LARGE SCALE GENOMIC DNA]</scope>
    <source>
        <strain evidence="3">ATCC BAA-1111 / DSM 21527 / NCTC 11395 / H</strain>
    </source>
</reference>
<dbReference type="PANTHER" id="PTHR43798:SF5">
    <property type="entry name" value="MONOACYLGLYCEROL LIPASE ABHD6"/>
    <property type="match status" value="1"/>
</dbReference>
<protein>
    <submittedName>
        <fullName evidence="2">Alpha/beta hydrolase fold containing protein</fullName>
    </submittedName>
</protein>
<dbReference type="Proteomes" id="UP000006048">
    <property type="component" value="Chromosome"/>
</dbReference>
<dbReference type="RefSeq" id="WP_014803782.1">
    <property type="nucleotide sequence ID" value="NC_018020.1"/>
</dbReference>
<gene>
    <name evidence="2" type="ordered locus">Turpa_2637</name>
</gene>
<dbReference type="SUPFAM" id="SSF53474">
    <property type="entry name" value="alpha/beta-Hydrolases"/>
    <property type="match status" value="1"/>
</dbReference>
<feature type="domain" description="AB hydrolase-1" evidence="1">
    <location>
        <begin position="80"/>
        <end position="317"/>
    </location>
</feature>
<dbReference type="AlphaFoldDB" id="I4B7M0"/>
<dbReference type="InterPro" id="IPR029058">
    <property type="entry name" value="AB_hydrolase_fold"/>
</dbReference>
<dbReference type="PRINTS" id="PR00412">
    <property type="entry name" value="EPOXHYDRLASE"/>
</dbReference>
<keyword evidence="3" id="KW-1185">Reference proteome</keyword>
<dbReference type="Pfam" id="PF00561">
    <property type="entry name" value="Abhydrolase_1"/>
    <property type="match status" value="1"/>
</dbReference>
<keyword evidence="2" id="KW-0378">Hydrolase</keyword>
<dbReference type="GO" id="GO:0046464">
    <property type="term" value="P:acylglycerol catabolic process"/>
    <property type="evidence" value="ECO:0007669"/>
    <property type="project" value="TreeGrafter"/>
</dbReference>
<dbReference type="InterPro" id="IPR000639">
    <property type="entry name" value="Epox_hydrolase-like"/>
</dbReference>